<evidence type="ECO:0000313" key="4">
    <source>
        <dbReference type="Proteomes" id="UP000308549"/>
    </source>
</evidence>
<evidence type="ECO:0000256" key="1">
    <source>
        <dbReference type="SAM" id="Phobius"/>
    </source>
</evidence>
<organism evidence="3 4">
    <name type="scientific">Salinomyces thailandicus</name>
    <dbReference type="NCBI Taxonomy" id="706561"/>
    <lineage>
        <taxon>Eukaryota</taxon>
        <taxon>Fungi</taxon>
        <taxon>Dikarya</taxon>
        <taxon>Ascomycota</taxon>
        <taxon>Pezizomycotina</taxon>
        <taxon>Dothideomycetes</taxon>
        <taxon>Dothideomycetidae</taxon>
        <taxon>Mycosphaerellales</taxon>
        <taxon>Teratosphaeriaceae</taxon>
        <taxon>Salinomyces</taxon>
    </lineage>
</organism>
<dbReference type="CDD" id="cd04301">
    <property type="entry name" value="NAT_SF"/>
    <property type="match status" value="1"/>
</dbReference>
<dbReference type="Pfam" id="PF00583">
    <property type="entry name" value="Acetyltransf_1"/>
    <property type="match status" value="1"/>
</dbReference>
<keyword evidence="1" id="KW-0472">Membrane</keyword>
<evidence type="ECO:0000259" key="2">
    <source>
        <dbReference type="PROSITE" id="PS51186"/>
    </source>
</evidence>
<dbReference type="GO" id="GO:0016747">
    <property type="term" value="F:acyltransferase activity, transferring groups other than amino-acyl groups"/>
    <property type="evidence" value="ECO:0007669"/>
    <property type="project" value="InterPro"/>
</dbReference>
<dbReference type="SUPFAM" id="SSF55729">
    <property type="entry name" value="Acyl-CoA N-acyltransferases (Nat)"/>
    <property type="match status" value="1"/>
</dbReference>
<keyword evidence="1" id="KW-0812">Transmembrane</keyword>
<keyword evidence="4" id="KW-1185">Reference proteome</keyword>
<dbReference type="InterPro" id="IPR000182">
    <property type="entry name" value="GNAT_dom"/>
</dbReference>
<dbReference type="Proteomes" id="UP000308549">
    <property type="component" value="Unassembled WGS sequence"/>
</dbReference>
<evidence type="ECO:0000313" key="3">
    <source>
        <dbReference type="EMBL" id="TKA33815.1"/>
    </source>
</evidence>
<feature type="domain" description="N-acetyltransferase" evidence="2">
    <location>
        <begin position="83"/>
        <end position="240"/>
    </location>
</feature>
<proteinExistence type="predicted"/>
<keyword evidence="1" id="KW-1133">Transmembrane helix</keyword>
<protein>
    <recommendedName>
        <fullName evidence="2">N-acetyltransferase domain-containing protein</fullName>
    </recommendedName>
</protein>
<gene>
    <name evidence="3" type="ORF">B0A50_00652</name>
</gene>
<comment type="caution">
    <text evidence="3">The sequence shown here is derived from an EMBL/GenBank/DDBJ whole genome shotgun (WGS) entry which is preliminary data.</text>
</comment>
<feature type="transmembrane region" description="Helical" evidence="1">
    <location>
        <begin position="56"/>
        <end position="78"/>
    </location>
</feature>
<sequence>MGDQVDADIAAQAEDPLAGVPELRSYKAETDEDKIAALKLTADSVAQMRQAANNALIWHPLNLAVGVAILAFVARYMHERKHDTYLTGTTCAGIIMAFLAVFRYMTKDYLFQAESINFDWLGDADTMVTKFGDEVIAAAVVDWVSGEGRQKRKKAWRGEIMAWTVRLKYRKKGVGSALLEEVVREARRKGAETLEFSDDHANSSRVLPSLYNSAFDKRERKARDLLQDLLEASPGRGKKK</sequence>
<dbReference type="InterPro" id="IPR016181">
    <property type="entry name" value="Acyl_CoA_acyltransferase"/>
</dbReference>
<dbReference type="PROSITE" id="PS51186">
    <property type="entry name" value="GNAT"/>
    <property type="match status" value="1"/>
</dbReference>
<dbReference type="OrthoDB" id="5343688at2759"/>
<feature type="transmembrane region" description="Helical" evidence="1">
    <location>
        <begin position="84"/>
        <end position="102"/>
    </location>
</feature>
<reference evidence="3 4" key="1">
    <citation type="submission" date="2017-03" db="EMBL/GenBank/DDBJ databases">
        <title>Genomes of endolithic fungi from Antarctica.</title>
        <authorList>
            <person name="Coleine C."/>
            <person name="Masonjones S."/>
            <person name="Stajich J.E."/>
        </authorList>
    </citation>
    <scope>NUCLEOTIDE SEQUENCE [LARGE SCALE GENOMIC DNA]</scope>
    <source>
        <strain evidence="3 4">CCFEE 6315</strain>
    </source>
</reference>
<dbReference type="EMBL" id="NAJL01000002">
    <property type="protein sequence ID" value="TKA33815.1"/>
    <property type="molecule type" value="Genomic_DNA"/>
</dbReference>
<name>A0A4U0UH31_9PEZI</name>
<dbReference type="Gene3D" id="3.40.630.30">
    <property type="match status" value="1"/>
</dbReference>
<accession>A0A4U0UH31</accession>
<dbReference type="AlphaFoldDB" id="A0A4U0UH31"/>